<dbReference type="EMBL" id="JAGJCF010000004">
    <property type="protein sequence ID" value="MBP0615706.1"/>
    <property type="molecule type" value="Genomic_DNA"/>
</dbReference>
<name>A0ABS4BG72_9HYPH</name>
<sequence length="253" mass="28182">MILGLLQAMVPQLPEHAGGNLEQPLGRLDRLQQRLKLRFQLIATYRLPVAWTSSLAAEVVRIACMRARRPGSGQRRVAVAAENEPTQRKIFVEVAALRQPVHAVETVLNLLVGLEGDQPLVLARTQTYAPFRRFDISGIDGLLEHDGYALIGHAACRRFGEEGALFEEAHDIRLRLEAARGIAFERFDDDGRHRLIAFEHLAAPRNALIAIPHGSLKDVIAILQARPHPVLGLLAVLLPLVLRDRCQKVFDHD</sequence>
<keyword evidence="2" id="KW-1185">Reference proteome</keyword>
<evidence type="ECO:0000313" key="2">
    <source>
        <dbReference type="Proteomes" id="UP000678276"/>
    </source>
</evidence>
<reference evidence="1 2" key="1">
    <citation type="submission" date="2021-04" db="EMBL/GenBank/DDBJ databases">
        <title>Whole genome sequence of Jiella sp. KSK16Y-1.</title>
        <authorList>
            <person name="Tuo L."/>
        </authorList>
    </citation>
    <scope>NUCLEOTIDE SEQUENCE [LARGE SCALE GENOMIC DNA]</scope>
    <source>
        <strain evidence="1 2">KSK16Y-1</strain>
    </source>
</reference>
<proteinExistence type="predicted"/>
<dbReference type="Proteomes" id="UP000678276">
    <property type="component" value="Unassembled WGS sequence"/>
</dbReference>
<organism evidence="1 2">
    <name type="scientific">Jiella mangrovi</name>
    <dbReference type="NCBI Taxonomy" id="2821407"/>
    <lineage>
        <taxon>Bacteria</taxon>
        <taxon>Pseudomonadati</taxon>
        <taxon>Pseudomonadota</taxon>
        <taxon>Alphaproteobacteria</taxon>
        <taxon>Hyphomicrobiales</taxon>
        <taxon>Aurantimonadaceae</taxon>
        <taxon>Jiella</taxon>
    </lineage>
</organism>
<comment type="caution">
    <text evidence="1">The sequence shown here is derived from an EMBL/GenBank/DDBJ whole genome shotgun (WGS) entry which is preliminary data.</text>
</comment>
<evidence type="ECO:0000313" key="1">
    <source>
        <dbReference type="EMBL" id="MBP0615706.1"/>
    </source>
</evidence>
<gene>
    <name evidence="1" type="ORF">J6595_08950</name>
</gene>
<protein>
    <submittedName>
        <fullName evidence="1">Uncharacterized protein</fullName>
    </submittedName>
</protein>
<accession>A0ABS4BG72</accession>